<organism evidence="1 2">
    <name type="scientific">Thermoflavifilum aggregans</name>
    <dbReference type="NCBI Taxonomy" id="454188"/>
    <lineage>
        <taxon>Bacteria</taxon>
        <taxon>Pseudomonadati</taxon>
        <taxon>Bacteroidota</taxon>
        <taxon>Chitinophagia</taxon>
        <taxon>Chitinophagales</taxon>
        <taxon>Chitinophagaceae</taxon>
        <taxon>Thermoflavifilum</taxon>
    </lineage>
</organism>
<sequence>MAANAIFSFFESLIALPSEEIGLSCYTESLVFGINQWYYGYFHCVWIGGRTMRNIYVTKTFITFDAKIESNPGG</sequence>
<dbReference type="RefSeq" id="WP_100313177.1">
    <property type="nucleotide sequence ID" value="NZ_PGFG01000001.1"/>
</dbReference>
<evidence type="ECO:0000313" key="2">
    <source>
        <dbReference type="Proteomes" id="UP000230000"/>
    </source>
</evidence>
<dbReference type="AlphaFoldDB" id="A0A2M9CRJ4"/>
<comment type="caution">
    <text evidence="1">The sequence shown here is derived from an EMBL/GenBank/DDBJ whole genome shotgun (WGS) entry which is preliminary data.</text>
</comment>
<dbReference type="EMBL" id="PGFG01000001">
    <property type="protein sequence ID" value="PJJ74448.1"/>
    <property type="molecule type" value="Genomic_DNA"/>
</dbReference>
<accession>A0A2M9CRJ4</accession>
<protein>
    <submittedName>
        <fullName evidence="1">Uncharacterized protein</fullName>
    </submittedName>
</protein>
<keyword evidence="2" id="KW-1185">Reference proteome</keyword>
<dbReference type="Proteomes" id="UP000230000">
    <property type="component" value="Unassembled WGS sequence"/>
</dbReference>
<reference evidence="1 2" key="1">
    <citation type="submission" date="2017-11" db="EMBL/GenBank/DDBJ databases">
        <title>Genomic Encyclopedia of Archaeal and Bacterial Type Strains, Phase II (KMG-II): From Individual Species to Whole Genera.</title>
        <authorList>
            <person name="Goeker M."/>
        </authorList>
    </citation>
    <scope>NUCLEOTIDE SEQUENCE [LARGE SCALE GENOMIC DNA]</scope>
    <source>
        <strain evidence="1 2">DSM 27268</strain>
    </source>
</reference>
<gene>
    <name evidence="1" type="ORF">BXY57_0006</name>
</gene>
<proteinExistence type="predicted"/>
<name>A0A2M9CRJ4_9BACT</name>
<evidence type="ECO:0000313" key="1">
    <source>
        <dbReference type="EMBL" id="PJJ74448.1"/>
    </source>
</evidence>